<comment type="caution">
    <text evidence="1">The sequence shown here is derived from an EMBL/GenBank/DDBJ whole genome shotgun (WGS) entry which is preliminary data.</text>
</comment>
<dbReference type="Proteomes" id="UP000248614">
    <property type="component" value="Unassembled WGS sequence"/>
</dbReference>
<reference evidence="1 2" key="1">
    <citation type="submission" date="2017-08" db="EMBL/GenBank/DDBJ databases">
        <title>Infants hospitalized years apart are colonized by the same room-sourced microbial strains.</title>
        <authorList>
            <person name="Brooks B."/>
            <person name="Olm M.R."/>
            <person name="Firek B.A."/>
            <person name="Baker R."/>
            <person name="Thomas B.C."/>
            <person name="Morowitz M.J."/>
            <person name="Banfield J.F."/>
        </authorList>
    </citation>
    <scope>NUCLEOTIDE SEQUENCE [LARGE SCALE GENOMIC DNA]</scope>
    <source>
        <strain evidence="1">S2_018_000_R3_110</strain>
    </source>
</reference>
<sequence>MARLIDPGSGDAIDLDDLVDLLADEPIDVRDEDAFASLGPALARLGRNRHFLADLALAELKQRCRGQVDGNAYGAQVLLLRPPDGRFVLRANFWPAAQDRALRAGGRGAFFYDLPHDHNFPFLTVGYHGPGYWSDDYRYDVAAIDGSVGEAAGLRHIGRSRLDPGNVLLYRMRDDVHVQLPPDAFSVSLNILGYDAAQPWLDQYRFDIRGNTIAQILTSTPAEALVTLAVAADLPDGLDLAEQFAARHPCDRMRITAIDALVRGSPDPLAVLHRATTDPSRRVADHARQLLDRLDPDRMQLS</sequence>
<proteinExistence type="predicted"/>
<name>A0A2W5BJ13_9SPHN</name>
<dbReference type="EMBL" id="QFNF01000001">
    <property type="protein sequence ID" value="PZO81168.1"/>
    <property type="molecule type" value="Genomic_DNA"/>
</dbReference>
<dbReference type="AlphaFoldDB" id="A0A2W5BJ13"/>
<accession>A0A2W5BJ13</accession>
<protein>
    <submittedName>
        <fullName evidence="1">Transposase</fullName>
    </submittedName>
</protein>
<gene>
    <name evidence="1" type="ORF">DI632_00950</name>
</gene>
<evidence type="ECO:0000313" key="1">
    <source>
        <dbReference type="EMBL" id="PZO81168.1"/>
    </source>
</evidence>
<evidence type="ECO:0000313" key="2">
    <source>
        <dbReference type="Proteomes" id="UP000248614"/>
    </source>
</evidence>
<organism evidence="1 2">
    <name type="scientific">Sphingomonas hengshuiensis</name>
    <dbReference type="NCBI Taxonomy" id="1609977"/>
    <lineage>
        <taxon>Bacteria</taxon>
        <taxon>Pseudomonadati</taxon>
        <taxon>Pseudomonadota</taxon>
        <taxon>Alphaproteobacteria</taxon>
        <taxon>Sphingomonadales</taxon>
        <taxon>Sphingomonadaceae</taxon>
        <taxon>Sphingomonas</taxon>
    </lineage>
</organism>